<reference evidence="1 2" key="1">
    <citation type="journal article" date="2008" name="Int. J. Syst. Evol. Microbiol.">
        <title>Description of Roseateles aquatilis sp. nov. and Roseateles terrae sp. nov., in the class Betaproteobacteria, and emended description of the genus Roseateles.</title>
        <authorList>
            <person name="Gomila M."/>
            <person name="Bowien B."/>
            <person name="Falsen E."/>
            <person name="Moore E.R."/>
            <person name="Lalucat J."/>
        </authorList>
    </citation>
    <scope>NUCLEOTIDE SEQUENCE [LARGE SCALE GENOMIC DNA]</scope>
    <source>
        <strain evidence="1 2">CCUG 48205</strain>
    </source>
</reference>
<organism evidence="1 2">
    <name type="scientific">Roseateles aquatilis</name>
    <dbReference type="NCBI Taxonomy" id="431061"/>
    <lineage>
        <taxon>Bacteria</taxon>
        <taxon>Pseudomonadati</taxon>
        <taxon>Pseudomonadota</taxon>
        <taxon>Betaproteobacteria</taxon>
        <taxon>Burkholderiales</taxon>
        <taxon>Sphaerotilaceae</taxon>
        <taxon>Roseateles</taxon>
    </lineage>
</organism>
<accession>A0A246JE50</accession>
<evidence type="ECO:0000313" key="2">
    <source>
        <dbReference type="Proteomes" id="UP000197468"/>
    </source>
</evidence>
<keyword evidence="2" id="KW-1185">Reference proteome</keyword>
<gene>
    <name evidence="1" type="ORF">CDN99_11960</name>
</gene>
<dbReference type="RefSeq" id="WP_088385075.1">
    <property type="nucleotide sequence ID" value="NZ_NIOF01000004.1"/>
</dbReference>
<dbReference type="EMBL" id="NIOF01000004">
    <property type="protein sequence ID" value="OWQ90869.1"/>
    <property type="molecule type" value="Genomic_DNA"/>
</dbReference>
<comment type="caution">
    <text evidence="1">The sequence shown here is derived from an EMBL/GenBank/DDBJ whole genome shotgun (WGS) entry which is preliminary data.</text>
</comment>
<dbReference type="Proteomes" id="UP000197468">
    <property type="component" value="Unassembled WGS sequence"/>
</dbReference>
<evidence type="ECO:0000313" key="1">
    <source>
        <dbReference type="EMBL" id="OWQ90869.1"/>
    </source>
</evidence>
<proteinExistence type="predicted"/>
<sequence>MIHATRWTVGTVLVAGLLGGCAYNPAREADREQQASIDLQRAGARQAAQAAQARSDNLNRSARCGDFLECVFTALLSIEKGK</sequence>
<dbReference type="AlphaFoldDB" id="A0A246JE50"/>
<protein>
    <submittedName>
        <fullName evidence="1">Uncharacterized protein</fullName>
    </submittedName>
</protein>
<dbReference type="PROSITE" id="PS51257">
    <property type="entry name" value="PROKAR_LIPOPROTEIN"/>
    <property type="match status" value="1"/>
</dbReference>
<name>A0A246JE50_9BURK</name>